<reference evidence="1 2" key="1">
    <citation type="journal article" date="2018" name="Sci. Rep.">
        <title>Genome sequence of the cauliflower mushroom Sparassis crispa (Hanabiratake) and its association with beneficial usage.</title>
        <authorList>
            <person name="Kiyama R."/>
            <person name="Furutani Y."/>
            <person name="Kawaguchi K."/>
            <person name="Nakanishi T."/>
        </authorList>
    </citation>
    <scope>NUCLEOTIDE SEQUENCE [LARGE SCALE GENOMIC DNA]</scope>
</reference>
<protein>
    <submittedName>
        <fullName evidence="1">Uncharacterized protein</fullName>
    </submittedName>
</protein>
<dbReference type="Proteomes" id="UP000287166">
    <property type="component" value="Unassembled WGS sequence"/>
</dbReference>
<proteinExistence type="predicted"/>
<dbReference type="InterPro" id="IPR016024">
    <property type="entry name" value="ARM-type_fold"/>
</dbReference>
<sequence>METLKQDLKLADGQDLSVALISLITSAVREDHAAYTLQQLSQSISHARCAAALEPLTLLPLLISCPYDGADKLIHIMGQESSAKEVVMAVQEVAEHLEYLSQADEQVEGVDHGLSPLKQIDRLVRLYAQCVPRLPRRNKLPSQVMKPLLSELASLITQFGGSADDDGRALVASVSESVLSIDKWVSSDSAYDVDERSRCGHILAHLLYSTVEACVNSIQTNLARVAFANQFPRLVVPNSAGVNVATGDDVVSKAWSALDALGVTPSNLESRPSRVALVLLAHLPSYTLSLPLLTSFFPVILTSVQANVALDEVLYHLISSIGPLRLQYPRPDLPSDLIVPLAQLLPQLAGVHPDPSTRHQTFRLLSTVLSLTPSPMRLHLLHELLTDSDLSPQMRVAAVGLVKEAVLEALATAPGSAESDRNVFVSPMFLRALGPLILRPHPPDLFASDDLSLDEFLETPEPLRLVECLAFLYVLLQRDTQNRTGIRDPDTLKRVNANLLLQLRGRLASWNEEMGGSAIHGDHAVMQLGILDMWLDRITSALESISNSGV</sequence>
<evidence type="ECO:0000313" key="2">
    <source>
        <dbReference type="Proteomes" id="UP000287166"/>
    </source>
</evidence>
<accession>A0A401H3N1</accession>
<evidence type="ECO:0000313" key="1">
    <source>
        <dbReference type="EMBL" id="GBE89024.1"/>
    </source>
</evidence>
<dbReference type="AlphaFoldDB" id="A0A401H3N1"/>
<dbReference type="STRING" id="139825.A0A401H3N1"/>
<dbReference type="GeneID" id="38785941"/>
<dbReference type="EMBL" id="BFAD01000015">
    <property type="protein sequence ID" value="GBE89024.1"/>
    <property type="molecule type" value="Genomic_DNA"/>
</dbReference>
<dbReference type="GO" id="GO:0005737">
    <property type="term" value="C:cytoplasm"/>
    <property type="evidence" value="ECO:0007669"/>
    <property type="project" value="TreeGrafter"/>
</dbReference>
<keyword evidence="2" id="KW-1185">Reference proteome</keyword>
<dbReference type="SUPFAM" id="SSF48371">
    <property type="entry name" value="ARM repeat"/>
    <property type="match status" value="1"/>
</dbReference>
<dbReference type="PANTHER" id="PTHR15430:SF1">
    <property type="entry name" value="GLOMULIN"/>
    <property type="match status" value="1"/>
</dbReference>
<dbReference type="PANTHER" id="PTHR15430">
    <property type="entry name" value="GLOMULIN"/>
    <property type="match status" value="1"/>
</dbReference>
<dbReference type="InParanoid" id="A0A401H3N1"/>
<dbReference type="InterPro" id="IPR013877">
    <property type="entry name" value="YAP-bd/ALF4/Glomulin"/>
</dbReference>
<comment type="caution">
    <text evidence="1">The sequence shown here is derived from an EMBL/GenBank/DDBJ whole genome shotgun (WGS) entry which is preliminary data.</text>
</comment>
<dbReference type="InterPro" id="IPR019516">
    <property type="entry name" value="Glomulin/ALF4"/>
</dbReference>
<name>A0A401H3N1_9APHY</name>
<organism evidence="1 2">
    <name type="scientific">Sparassis crispa</name>
    <dbReference type="NCBI Taxonomy" id="139825"/>
    <lineage>
        <taxon>Eukaryota</taxon>
        <taxon>Fungi</taxon>
        <taxon>Dikarya</taxon>
        <taxon>Basidiomycota</taxon>
        <taxon>Agaricomycotina</taxon>
        <taxon>Agaricomycetes</taxon>
        <taxon>Polyporales</taxon>
        <taxon>Sparassidaceae</taxon>
        <taxon>Sparassis</taxon>
    </lineage>
</organism>
<dbReference type="Pfam" id="PF08568">
    <property type="entry name" value="Kinetochor_Ybp2"/>
    <property type="match status" value="1"/>
</dbReference>
<dbReference type="RefSeq" id="XP_027619937.1">
    <property type="nucleotide sequence ID" value="XM_027764136.1"/>
</dbReference>
<dbReference type="OrthoDB" id="5396786at2759"/>
<gene>
    <name evidence="1" type="ORF">SCP_1500260</name>
</gene>
<dbReference type="GO" id="GO:0055105">
    <property type="term" value="F:ubiquitin-protein transferase inhibitor activity"/>
    <property type="evidence" value="ECO:0007669"/>
    <property type="project" value="TreeGrafter"/>
</dbReference>